<dbReference type="PANTHER" id="PTHR48100">
    <property type="entry name" value="BROAD-SPECIFICITY PHOSPHATASE YOR283W-RELATED"/>
    <property type="match status" value="1"/>
</dbReference>
<evidence type="ECO:0000313" key="2">
    <source>
        <dbReference type="Proteomes" id="UP000048949"/>
    </source>
</evidence>
<accession>A0A0U1NMK6</accession>
<proteinExistence type="predicted"/>
<name>A0A0U1NMK6_9RHOB</name>
<dbReference type="InterPro" id="IPR050275">
    <property type="entry name" value="PGM_Phosphatase"/>
</dbReference>
<dbReference type="EMBL" id="CVQV01000011">
    <property type="protein sequence ID" value="CRK75960.1"/>
    <property type="molecule type" value="Genomic_DNA"/>
</dbReference>
<dbReference type="Pfam" id="PF00300">
    <property type="entry name" value="His_Phos_1"/>
    <property type="match status" value="1"/>
</dbReference>
<dbReference type="InterPro" id="IPR013078">
    <property type="entry name" value="His_Pase_superF_clade-1"/>
</dbReference>
<reference evidence="1 2" key="1">
    <citation type="submission" date="2015-04" db="EMBL/GenBank/DDBJ databases">
        <authorList>
            <person name="Syromyatnikov M.Y."/>
            <person name="Popov V.N."/>
        </authorList>
    </citation>
    <scope>NUCLEOTIDE SEQUENCE [LARGE SCALE GENOMIC DNA]</scope>
    <source>
        <strain evidence="1 2">CECT 5292</strain>
    </source>
</reference>
<dbReference type="Proteomes" id="UP000048949">
    <property type="component" value="Unassembled WGS sequence"/>
</dbReference>
<dbReference type="SUPFAM" id="SSF53254">
    <property type="entry name" value="Phosphoglycerate mutase-like"/>
    <property type="match status" value="1"/>
</dbReference>
<sequence length="181" mass="20176">MTLYMVRHGPTHAKNMVGHADIPADLSDTAALKRLSEYLPDVPVISSDLVRASATADAIQANRTRLPHDQGLREIDFGDWDLKRFDEIEDQDHIRQYWENPGSIAPPNGESWNAVYRRVTASIDALRPHGDLIVVCHFGVILTQVQRALGISAYEAFGHRIDNLSVTHIDDEAAPVINFCP</sequence>
<evidence type="ECO:0000313" key="1">
    <source>
        <dbReference type="EMBL" id="CRK75960.1"/>
    </source>
</evidence>
<keyword evidence="1" id="KW-0378">Hydrolase</keyword>
<keyword evidence="2" id="KW-1185">Reference proteome</keyword>
<dbReference type="STRING" id="282199.GCA_001049735_02016"/>
<dbReference type="SMART" id="SM00855">
    <property type="entry name" value="PGAM"/>
    <property type="match status" value="1"/>
</dbReference>
<protein>
    <submittedName>
        <fullName evidence="1">Alpha-ribazole phosphatase</fullName>
        <ecNumber evidence="1">3.1.3.73</ecNumber>
    </submittedName>
</protein>
<dbReference type="EC" id="3.1.3.73" evidence="1"/>
<dbReference type="OrthoDB" id="8347407at2"/>
<dbReference type="InterPro" id="IPR029033">
    <property type="entry name" value="His_PPase_superfam"/>
</dbReference>
<gene>
    <name evidence="1" type="primary">cobC</name>
    <name evidence="1" type="ORF">NIG5292_02017</name>
</gene>
<dbReference type="GO" id="GO:0043755">
    <property type="term" value="F:alpha-ribazole phosphatase activity"/>
    <property type="evidence" value="ECO:0007669"/>
    <property type="project" value="UniProtKB-EC"/>
</dbReference>
<dbReference type="RefSeq" id="WP_048599383.1">
    <property type="nucleotide sequence ID" value="NZ_CVPC01000011.1"/>
</dbReference>
<organism evidence="1 2">
    <name type="scientific">Nereida ignava</name>
    <dbReference type="NCBI Taxonomy" id="282199"/>
    <lineage>
        <taxon>Bacteria</taxon>
        <taxon>Pseudomonadati</taxon>
        <taxon>Pseudomonadota</taxon>
        <taxon>Alphaproteobacteria</taxon>
        <taxon>Rhodobacterales</taxon>
        <taxon>Roseobacteraceae</taxon>
        <taxon>Nereida</taxon>
    </lineage>
</organism>
<dbReference type="CDD" id="cd07040">
    <property type="entry name" value="HP"/>
    <property type="match status" value="1"/>
</dbReference>
<dbReference type="Gene3D" id="3.40.50.1240">
    <property type="entry name" value="Phosphoglycerate mutase-like"/>
    <property type="match status" value="1"/>
</dbReference>
<dbReference type="AlphaFoldDB" id="A0A0U1NMK6"/>